<dbReference type="Ensembl" id="ENSNNAT00000022135.1">
    <property type="protein sequence ID" value="ENSNNAP00000021108.1"/>
    <property type="gene ID" value="ENSNNAG00000013990.1"/>
</dbReference>
<evidence type="ECO:0000256" key="2">
    <source>
        <dbReference type="ARBA" id="ARBA00022525"/>
    </source>
</evidence>
<feature type="domain" description="P-type" evidence="7">
    <location>
        <begin position="143"/>
        <end position="188"/>
    </location>
</feature>
<feature type="signal peptide" evidence="6">
    <location>
        <begin position="1"/>
        <end position="20"/>
    </location>
</feature>
<dbReference type="SMART" id="SM00018">
    <property type="entry name" value="PD"/>
    <property type="match status" value="5"/>
</dbReference>
<comment type="subcellular location">
    <subcellularLocation>
        <location evidence="1">Secreted</location>
    </subcellularLocation>
</comment>
<feature type="disulfide bond" evidence="5">
    <location>
        <begin position="196"/>
        <end position="222"/>
    </location>
</feature>
<keyword evidence="4 5" id="KW-1015">Disulfide bond</keyword>
<dbReference type="PANTHER" id="PTHR13826">
    <property type="entry name" value="INTESTINAL TREFOIL FACTOR-RELATED"/>
    <property type="match status" value="1"/>
</dbReference>
<dbReference type="InterPro" id="IPR017994">
    <property type="entry name" value="P_trefoil_chordata"/>
</dbReference>
<evidence type="ECO:0000256" key="3">
    <source>
        <dbReference type="ARBA" id="ARBA00022729"/>
    </source>
</evidence>
<feature type="disulfide bond" evidence="5">
    <location>
        <begin position="167"/>
        <end position="184"/>
    </location>
</feature>
<accession>A0A8C6XXZ8</accession>
<dbReference type="Gene3D" id="4.10.110.10">
    <property type="entry name" value="Spasmolytic Protein, domain 1"/>
    <property type="match status" value="5"/>
</dbReference>
<evidence type="ECO:0000313" key="9">
    <source>
        <dbReference type="Proteomes" id="UP000694559"/>
    </source>
</evidence>
<feature type="domain" description="P-type" evidence="7">
    <location>
        <begin position="243"/>
        <end position="286"/>
    </location>
</feature>
<dbReference type="InterPro" id="IPR000519">
    <property type="entry name" value="P_trefoil_dom"/>
</dbReference>
<dbReference type="PRINTS" id="PR00680">
    <property type="entry name" value="PTREFOIL"/>
</dbReference>
<reference evidence="8" key="1">
    <citation type="submission" date="2025-08" db="UniProtKB">
        <authorList>
            <consortium name="Ensembl"/>
        </authorList>
    </citation>
    <scope>IDENTIFICATION</scope>
</reference>
<organism evidence="8 9">
    <name type="scientific">Naja naja</name>
    <name type="common">Indian cobra</name>
    <dbReference type="NCBI Taxonomy" id="35670"/>
    <lineage>
        <taxon>Eukaryota</taxon>
        <taxon>Metazoa</taxon>
        <taxon>Chordata</taxon>
        <taxon>Craniata</taxon>
        <taxon>Vertebrata</taxon>
        <taxon>Euteleostomi</taxon>
        <taxon>Lepidosauria</taxon>
        <taxon>Squamata</taxon>
        <taxon>Bifurcata</taxon>
        <taxon>Unidentata</taxon>
        <taxon>Episquamata</taxon>
        <taxon>Toxicofera</taxon>
        <taxon>Serpentes</taxon>
        <taxon>Colubroidea</taxon>
        <taxon>Elapidae</taxon>
        <taxon>Elapinae</taxon>
        <taxon>Naja</taxon>
    </lineage>
</organism>
<keyword evidence="2" id="KW-0964">Secreted</keyword>
<feature type="domain" description="P-type" evidence="7">
    <location>
        <begin position="28"/>
        <end position="75"/>
    </location>
</feature>
<feature type="chain" id="PRO_5034582460" description="P-type domain-containing protein" evidence="6">
    <location>
        <begin position="21"/>
        <end position="291"/>
    </location>
</feature>
<evidence type="ECO:0000256" key="1">
    <source>
        <dbReference type="ARBA" id="ARBA00004613"/>
    </source>
</evidence>
<feature type="disulfide bond" evidence="5">
    <location>
        <begin position="255"/>
        <end position="270"/>
    </location>
</feature>
<dbReference type="InterPro" id="IPR017957">
    <property type="entry name" value="P_trefoil_CS"/>
</dbReference>
<feature type="disulfide bond" evidence="5">
    <location>
        <begin position="96"/>
        <end position="111"/>
    </location>
</feature>
<feature type="domain" description="P-type" evidence="7">
    <location>
        <begin position="79"/>
        <end position="127"/>
    </location>
</feature>
<dbReference type="GO" id="GO:0030277">
    <property type="term" value="P:maintenance of gastrointestinal epithelium"/>
    <property type="evidence" value="ECO:0007669"/>
    <property type="project" value="TreeGrafter"/>
</dbReference>
<name>A0A8C6XXZ8_NAJNA</name>
<dbReference type="FunFam" id="4.10.110.10:FF:000001">
    <property type="entry name" value="Trefoil factor 3"/>
    <property type="match status" value="1"/>
</dbReference>
<dbReference type="GO" id="GO:0005615">
    <property type="term" value="C:extracellular space"/>
    <property type="evidence" value="ECO:0007669"/>
    <property type="project" value="TreeGrafter"/>
</dbReference>
<dbReference type="GeneTree" id="ENSGT00940000161334"/>
<evidence type="ECO:0000256" key="5">
    <source>
        <dbReference type="PROSITE-ProRule" id="PRU00779"/>
    </source>
</evidence>
<dbReference type="AlphaFoldDB" id="A0A8C6XXZ8"/>
<evidence type="ECO:0000256" key="4">
    <source>
        <dbReference type="ARBA" id="ARBA00023157"/>
    </source>
</evidence>
<feature type="domain" description="P-type" evidence="7">
    <location>
        <begin position="194"/>
        <end position="237"/>
    </location>
</feature>
<comment type="caution">
    <text evidence="5">Lacks conserved residue(s) required for the propagation of feature annotation.</text>
</comment>
<keyword evidence="9" id="KW-1185">Reference proteome</keyword>
<dbReference type="PROSITE" id="PS51257">
    <property type="entry name" value="PROKAR_LIPOPROTEIN"/>
    <property type="match status" value="1"/>
</dbReference>
<evidence type="ECO:0000259" key="7">
    <source>
        <dbReference type="PROSITE" id="PS51448"/>
    </source>
</evidence>
<dbReference type="OMA" id="CVMDRSA"/>
<feature type="disulfide bond" evidence="5">
    <location>
        <begin position="206"/>
        <end position="221"/>
    </location>
</feature>
<feature type="disulfide bond" evidence="5">
    <location>
        <begin position="245"/>
        <end position="271"/>
    </location>
</feature>
<dbReference type="FunFam" id="4.10.110.10:FF:000006">
    <property type="entry name" value="Trefoil factor 1"/>
    <property type="match status" value="3"/>
</dbReference>
<dbReference type="PANTHER" id="PTHR13826:SF14">
    <property type="entry name" value="TREFOIL FACTOR 2"/>
    <property type="match status" value="1"/>
</dbReference>
<evidence type="ECO:0000256" key="6">
    <source>
        <dbReference type="SAM" id="SignalP"/>
    </source>
</evidence>
<reference evidence="8" key="2">
    <citation type="submission" date="2025-09" db="UniProtKB">
        <authorList>
            <consortium name="Ensembl"/>
        </authorList>
    </citation>
    <scope>IDENTIFICATION</scope>
</reference>
<dbReference type="InterPro" id="IPR044913">
    <property type="entry name" value="P_trefoil_dom_sf"/>
</dbReference>
<sequence>MEYKICFVLAIALCFGFACSQRDSHPPYACQCLMETSEREECGFSSESITAEQCTRNGCCFDASVPDVPWCFRPSGERASVTYAKKTIPSQERKECGYEGITRKRCKRIGCCFDVKASGTPTCFHPPVNEGCSVLLEGVTAPSKCQCDVDPHKRDNCGPPGITPQECENKGCCFNSAVPGVPWCFKPKPPKLKCRCDVDPHKRANCGPPGITPQECENKGCCFNSAVPGVPWCFKPKPPKYRKVCPTDVKLRKDCGYPGISASACVKRKCCFNRKPPGVPWCFFHILEEEC</sequence>
<proteinExistence type="predicted"/>
<feature type="disulfide bond" evidence="5">
    <location>
        <begin position="106"/>
        <end position="123"/>
    </location>
</feature>
<evidence type="ECO:0000313" key="8">
    <source>
        <dbReference type="Ensembl" id="ENSNNAP00000021108.1"/>
    </source>
</evidence>
<dbReference type="PROSITE" id="PS00025">
    <property type="entry name" value="P_TREFOIL_1"/>
    <property type="match status" value="3"/>
</dbReference>
<feature type="disulfide bond" evidence="5">
    <location>
        <begin position="54"/>
        <end position="71"/>
    </location>
</feature>
<dbReference type="PROSITE" id="PS51448">
    <property type="entry name" value="P_TREFOIL_2"/>
    <property type="match status" value="5"/>
</dbReference>
<dbReference type="Pfam" id="PF00088">
    <property type="entry name" value="Trefoil"/>
    <property type="match status" value="5"/>
</dbReference>
<protein>
    <recommendedName>
        <fullName evidence="7">P-type domain-containing protein</fullName>
    </recommendedName>
</protein>
<dbReference type="CDD" id="cd00111">
    <property type="entry name" value="Trefoil"/>
    <property type="match status" value="5"/>
</dbReference>
<feature type="disulfide bond" evidence="5">
    <location>
        <begin position="265"/>
        <end position="282"/>
    </location>
</feature>
<dbReference type="SUPFAM" id="SSF57492">
    <property type="entry name" value="Trefoil"/>
    <property type="match status" value="5"/>
</dbReference>
<keyword evidence="3 6" id="KW-0732">Signal</keyword>
<feature type="disulfide bond" evidence="5">
    <location>
        <begin position="216"/>
        <end position="233"/>
    </location>
</feature>
<dbReference type="OrthoDB" id="10051464at2759"/>
<dbReference type="Proteomes" id="UP000694559">
    <property type="component" value="Unplaced"/>
</dbReference>
<feature type="disulfide bond" evidence="5">
    <location>
        <begin position="157"/>
        <end position="172"/>
    </location>
</feature>